<reference evidence="3" key="1">
    <citation type="journal article" date="2019" name="Plant J.">
        <title>Chlorella vulgaris genome assembly and annotation reveals the molecular basis for metabolic acclimation to high light conditions.</title>
        <authorList>
            <person name="Cecchin M."/>
            <person name="Marcolungo L."/>
            <person name="Rossato M."/>
            <person name="Girolomoni L."/>
            <person name="Cosentino E."/>
            <person name="Cuine S."/>
            <person name="Li-Beisson Y."/>
            <person name="Delledonne M."/>
            <person name="Ballottari M."/>
        </authorList>
    </citation>
    <scope>NUCLEOTIDE SEQUENCE</scope>
    <source>
        <strain evidence="3">211/11P</strain>
    </source>
</reference>
<proteinExistence type="predicted"/>
<feature type="signal peptide" evidence="2">
    <location>
        <begin position="1"/>
        <end position="24"/>
    </location>
</feature>
<keyword evidence="4" id="KW-1185">Reference proteome</keyword>
<feature type="compositionally biased region" description="Polar residues" evidence="1">
    <location>
        <begin position="177"/>
        <end position="188"/>
    </location>
</feature>
<feature type="region of interest" description="Disordered" evidence="1">
    <location>
        <begin position="125"/>
        <end position="203"/>
    </location>
</feature>
<accession>A0A9D4YW82</accession>
<protein>
    <submittedName>
        <fullName evidence="3">Uncharacterized protein</fullName>
    </submittedName>
</protein>
<keyword evidence="2" id="KW-0732">Signal</keyword>
<name>A0A9D4YW82_CHLVU</name>
<dbReference type="Proteomes" id="UP001055712">
    <property type="component" value="Unassembled WGS sequence"/>
</dbReference>
<organism evidence="3 4">
    <name type="scientific">Chlorella vulgaris</name>
    <name type="common">Green alga</name>
    <dbReference type="NCBI Taxonomy" id="3077"/>
    <lineage>
        <taxon>Eukaryota</taxon>
        <taxon>Viridiplantae</taxon>
        <taxon>Chlorophyta</taxon>
        <taxon>core chlorophytes</taxon>
        <taxon>Trebouxiophyceae</taxon>
        <taxon>Chlorellales</taxon>
        <taxon>Chlorellaceae</taxon>
        <taxon>Chlorella clade</taxon>
        <taxon>Chlorella</taxon>
    </lineage>
</organism>
<reference evidence="3" key="2">
    <citation type="submission" date="2020-11" db="EMBL/GenBank/DDBJ databases">
        <authorList>
            <person name="Cecchin M."/>
            <person name="Marcolungo L."/>
            <person name="Rossato M."/>
            <person name="Girolomoni L."/>
            <person name="Cosentino E."/>
            <person name="Cuine S."/>
            <person name="Li-Beisson Y."/>
            <person name="Delledonne M."/>
            <person name="Ballottari M."/>
        </authorList>
    </citation>
    <scope>NUCLEOTIDE SEQUENCE</scope>
    <source>
        <strain evidence="3">211/11P</strain>
        <tissue evidence="3">Whole cell</tissue>
    </source>
</reference>
<evidence type="ECO:0000256" key="1">
    <source>
        <dbReference type="SAM" id="MobiDB-lite"/>
    </source>
</evidence>
<gene>
    <name evidence="3" type="ORF">D9Q98_005709</name>
</gene>
<dbReference type="EMBL" id="SIDB01000008">
    <property type="protein sequence ID" value="KAI3429623.1"/>
    <property type="molecule type" value="Genomic_DNA"/>
</dbReference>
<sequence>MNRKTALQVALLLWSAWLAGRAAATSFPLGRKLLQRTVSVEASRDGRYSFQAQTTAQVQRTTDAETGSKTTTVTVARSTGLAINSLRCLFTSCTSASTQVTTAVGDASADASAAASGTKLSATRTRTTTAQISRSGKNVAGAFSTADSTSLQTGGTDSGATSAASGWTAAGSASTSPSNDGKTDNNVRGNGFVRVPRRTTSAP</sequence>
<feature type="chain" id="PRO_5038658280" evidence="2">
    <location>
        <begin position="25"/>
        <end position="203"/>
    </location>
</feature>
<evidence type="ECO:0000313" key="3">
    <source>
        <dbReference type="EMBL" id="KAI3429623.1"/>
    </source>
</evidence>
<evidence type="ECO:0000313" key="4">
    <source>
        <dbReference type="Proteomes" id="UP001055712"/>
    </source>
</evidence>
<dbReference type="AlphaFoldDB" id="A0A9D4YW82"/>
<evidence type="ECO:0000256" key="2">
    <source>
        <dbReference type="SAM" id="SignalP"/>
    </source>
</evidence>
<comment type="caution">
    <text evidence="3">The sequence shown here is derived from an EMBL/GenBank/DDBJ whole genome shotgun (WGS) entry which is preliminary data.</text>
</comment>
<feature type="compositionally biased region" description="Low complexity" evidence="1">
    <location>
        <begin position="153"/>
        <end position="176"/>
    </location>
</feature>